<dbReference type="Gene3D" id="3.90.199.10">
    <property type="entry name" value="Topoisomerase II, domain 5"/>
    <property type="match status" value="1"/>
</dbReference>
<dbReference type="Gene3D" id="3.30.1360.40">
    <property type="match status" value="1"/>
</dbReference>
<dbReference type="FunFam" id="3.90.199.10:FF:000001">
    <property type="entry name" value="DNA gyrase subunit A"/>
    <property type="match status" value="1"/>
</dbReference>
<evidence type="ECO:0000256" key="3">
    <source>
        <dbReference type="ARBA" id="ARBA00012895"/>
    </source>
</evidence>
<dbReference type="AlphaFoldDB" id="A0AA45HJI9"/>
<dbReference type="PANTHER" id="PTHR43493">
    <property type="entry name" value="DNA GYRASE/TOPOISOMERASE SUBUNIT A"/>
    <property type="match status" value="1"/>
</dbReference>
<dbReference type="SMART" id="SM00434">
    <property type="entry name" value="TOP4c"/>
    <property type="match status" value="1"/>
</dbReference>
<dbReference type="GO" id="GO:0003677">
    <property type="term" value="F:DNA binding"/>
    <property type="evidence" value="ECO:0007669"/>
    <property type="project" value="UniProtKB-UniRule"/>
</dbReference>
<dbReference type="InterPro" id="IPR013760">
    <property type="entry name" value="Topo_IIA-like_dom_sf"/>
</dbReference>
<dbReference type="Pfam" id="PF00521">
    <property type="entry name" value="DNA_topoisoIV"/>
    <property type="match status" value="1"/>
</dbReference>
<comment type="caution">
    <text evidence="10">The sequence shown here is derived from an EMBL/GenBank/DDBJ whole genome shotgun (WGS) entry which is preliminary data.</text>
</comment>
<dbReference type="GO" id="GO:0005524">
    <property type="term" value="F:ATP binding"/>
    <property type="evidence" value="ECO:0007669"/>
    <property type="project" value="InterPro"/>
</dbReference>
<dbReference type="PANTHER" id="PTHR43493:SF5">
    <property type="entry name" value="DNA GYRASE SUBUNIT A, CHLOROPLASTIC_MITOCHONDRIAL"/>
    <property type="match status" value="1"/>
</dbReference>
<dbReference type="NCBIfam" id="NF004043">
    <property type="entry name" value="PRK05560.1"/>
    <property type="match status" value="1"/>
</dbReference>
<dbReference type="GO" id="GO:0009330">
    <property type="term" value="C:DNA topoisomerase type II (double strand cut, ATP-hydrolyzing) complex"/>
    <property type="evidence" value="ECO:0007669"/>
    <property type="project" value="TreeGrafter"/>
</dbReference>
<feature type="active site" description="O-(5'-phospho-DNA)-tyrosine intermediate" evidence="7">
    <location>
        <position position="130"/>
    </location>
</feature>
<evidence type="ECO:0000256" key="4">
    <source>
        <dbReference type="ARBA" id="ARBA00023029"/>
    </source>
</evidence>
<evidence type="ECO:0000256" key="8">
    <source>
        <dbReference type="SAM" id="Coils"/>
    </source>
</evidence>
<proteinExistence type="inferred from homology"/>
<dbReference type="NCBIfam" id="NF004044">
    <property type="entry name" value="PRK05561.1"/>
    <property type="match status" value="1"/>
</dbReference>
<feature type="coiled-coil region" evidence="8">
    <location>
        <begin position="451"/>
        <end position="485"/>
    </location>
</feature>
<reference evidence="10 11" key="1">
    <citation type="submission" date="2018-05" db="EMBL/GenBank/DDBJ databases">
        <title>Genomic Encyclopedia of Type Strains, Phase IV (KMG-IV): sequencing the most valuable type-strain genomes for metagenomic binning, comparative biology and taxonomic classification.</title>
        <authorList>
            <person name="Goeker M."/>
        </authorList>
    </citation>
    <scope>NUCLEOTIDE SEQUENCE [LARGE SCALE GENOMIC DNA]</scope>
    <source>
        <strain evidence="10 11">DSM 24906</strain>
    </source>
</reference>
<dbReference type="SUPFAM" id="SSF101904">
    <property type="entry name" value="GyrA/ParC C-terminal domain-like"/>
    <property type="match status" value="1"/>
</dbReference>
<name>A0AA45HJI9_9BACT</name>
<dbReference type="RefSeq" id="WP_240597474.1">
    <property type="nucleotide sequence ID" value="NZ_QGGI01000002.1"/>
</dbReference>
<dbReference type="GO" id="GO:0006265">
    <property type="term" value="P:DNA topological change"/>
    <property type="evidence" value="ECO:0007669"/>
    <property type="project" value="UniProtKB-UniRule"/>
</dbReference>
<dbReference type="EMBL" id="QGGI01000002">
    <property type="protein sequence ID" value="PWJ96207.1"/>
    <property type="molecule type" value="Genomic_DNA"/>
</dbReference>
<dbReference type="SUPFAM" id="SSF56719">
    <property type="entry name" value="Type II DNA topoisomerase"/>
    <property type="match status" value="1"/>
</dbReference>
<evidence type="ECO:0000256" key="7">
    <source>
        <dbReference type="PROSITE-ProRule" id="PRU01384"/>
    </source>
</evidence>
<dbReference type="InterPro" id="IPR006691">
    <property type="entry name" value="GyrA/parC_rep"/>
</dbReference>
<dbReference type="NCBIfam" id="TIGR01063">
    <property type="entry name" value="gyrA"/>
    <property type="match status" value="1"/>
</dbReference>
<keyword evidence="5 7" id="KW-0238">DNA-binding</keyword>
<accession>A0AA45HJI9</accession>
<dbReference type="InterPro" id="IPR013758">
    <property type="entry name" value="Topo_IIA_A/C_ab"/>
</dbReference>
<evidence type="ECO:0000256" key="5">
    <source>
        <dbReference type="ARBA" id="ARBA00023125"/>
    </source>
</evidence>
<evidence type="ECO:0000256" key="2">
    <source>
        <dbReference type="ARBA" id="ARBA00008263"/>
    </source>
</evidence>
<gene>
    <name evidence="10" type="ORF">C7380_102118</name>
</gene>
<evidence type="ECO:0000313" key="11">
    <source>
        <dbReference type="Proteomes" id="UP000245921"/>
    </source>
</evidence>
<keyword evidence="8" id="KW-0175">Coiled coil</keyword>
<dbReference type="InterPro" id="IPR035516">
    <property type="entry name" value="Gyrase/topoIV_suA_C"/>
</dbReference>
<keyword evidence="6 7" id="KW-0413">Isomerase</keyword>
<evidence type="ECO:0000259" key="9">
    <source>
        <dbReference type="PROSITE" id="PS52040"/>
    </source>
</evidence>
<keyword evidence="4 7" id="KW-0799">Topoisomerase</keyword>
<dbReference type="CDD" id="cd00187">
    <property type="entry name" value="TOP4c"/>
    <property type="match status" value="1"/>
</dbReference>
<evidence type="ECO:0000313" key="10">
    <source>
        <dbReference type="EMBL" id="PWJ96207.1"/>
    </source>
</evidence>
<protein>
    <recommendedName>
        <fullName evidence="3">DNA topoisomerase (ATP-hydrolyzing)</fullName>
        <ecNumber evidence="3">5.6.2.2</ecNumber>
    </recommendedName>
</protein>
<keyword evidence="11" id="KW-1185">Reference proteome</keyword>
<organism evidence="10 11">
    <name type="scientific">Oceanotoga teriensis</name>
    <dbReference type="NCBI Taxonomy" id="515440"/>
    <lineage>
        <taxon>Bacteria</taxon>
        <taxon>Thermotogati</taxon>
        <taxon>Thermotogota</taxon>
        <taxon>Thermotogae</taxon>
        <taxon>Petrotogales</taxon>
        <taxon>Petrotogaceae</taxon>
        <taxon>Oceanotoga</taxon>
    </lineage>
</organism>
<evidence type="ECO:0000256" key="1">
    <source>
        <dbReference type="ARBA" id="ARBA00000185"/>
    </source>
</evidence>
<dbReference type="InterPro" id="IPR050220">
    <property type="entry name" value="Type_II_DNA_Topoisomerases"/>
</dbReference>
<evidence type="ECO:0000256" key="6">
    <source>
        <dbReference type="ARBA" id="ARBA00023235"/>
    </source>
</evidence>
<dbReference type="InterPro" id="IPR013757">
    <property type="entry name" value="Topo_IIA_A_a_sf"/>
</dbReference>
<dbReference type="PROSITE" id="PS52040">
    <property type="entry name" value="TOPO_IIA"/>
    <property type="match status" value="1"/>
</dbReference>
<comment type="similarity">
    <text evidence="2">Belongs to the type II topoisomerase GyrA/ParC subunit family.</text>
</comment>
<dbReference type="Proteomes" id="UP000245921">
    <property type="component" value="Unassembled WGS sequence"/>
</dbReference>
<feature type="domain" description="Topo IIA-type catalytic" evidence="9">
    <location>
        <begin position="42"/>
        <end position="507"/>
    </location>
</feature>
<dbReference type="GO" id="GO:0003918">
    <property type="term" value="F:DNA topoisomerase type II (double strand cut, ATP-hydrolyzing) activity"/>
    <property type="evidence" value="ECO:0007669"/>
    <property type="project" value="UniProtKB-EC"/>
</dbReference>
<dbReference type="GO" id="GO:0005737">
    <property type="term" value="C:cytoplasm"/>
    <property type="evidence" value="ECO:0007669"/>
    <property type="project" value="TreeGrafter"/>
</dbReference>
<dbReference type="EC" id="5.6.2.2" evidence="3"/>
<comment type="catalytic activity">
    <reaction evidence="1 7">
        <text>ATP-dependent breakage, passage and rejoining of double-stranded DNA.</text>
        <dbReference type="EC" id="5.6.2.2"/>
    </reaction>
</comment>
<sequence length="825" mass="92629">MSEKDEFIKNNNDEKLQDKRFVDELKTSYLLYSMSVIVSRAIPDARDGLKPVQRRILYSMSELGLKHNSSFKKSARIVGEVMGKYHPHGDSSIYEALVRMAQPFSMRYPLVDGQGNFGSIDRDPAAAMRYTEARMPEAGEYMLKDIEKNTVDFVDNFDGSLKQPSVLPTRLPNLLMNGVSGIAVGMATNIPPHNLNELVEGFKHLIKNPDCTIDEINKFIKGPDFPTGGIIVDGERINEMYKKGRGKVTIRSKYEIIENKKGTAIVVTEIPYGVSKVDIIEQIVQYAIRKKEAKKESGIRDVRDESDKQGMRIVIELKRNANIKKLINDLLKYTSMQSSFSVQMNVINNEKPALMNLKELMNAFIEHRINVITRRTEFDLIKAKKRAHIVEGVIKAIQGIDTVIDIIRNAEDPILELQETINVSEEQSKAITEMKLISLSKLETTKLTDELKDLNVKIDDCNNILNNENKKLEIVSEELDEIKTKFGDDRRTEIMKYSSDLKKAEELIVDEDIIVILTKWGYLKAIPANEYKVQGRGGKGVKGLKIAESDNIIETLYTNRLSKLMFITSAGKAYQMPAYEIDMSQKTTKGKHIANYLGLTDGETIKTMIAVSLDGDYDKNVMIFTKLGKVKKTSLRDFANARTTGVRAINLNESDCVVDALLVYNTPSEDVLIITKKGMALRFEDSQVRTMGRGAAGVNSIKLKKNDEVINAVKISEDKKLIILTKFGYGKRTQFSNYRTQTRGGLGLKTVRDISKIGEIVSAIAVDDSEDIICFTKLGKAIRVSVSQITVLKRVTQGVITVRLSDNDEVVGSIVVKEEEEDSSN</sequence>
<dbReference type="Pfam" id="PF03989">
    <property type="entry name" value="DNA_gyraseA_C"/>
    <property type="match status" value="6"/>
</dbReference>
<dbReference type="Gene3D" id="1.10.268.10">
    <property type="entry name" value="Topoisomerase, domain 3"/>
    <property type="match status" value="1"/>
</dbReference>
<dbReference type="Gene3D" id="2.120.10.90">
    <property type="entry name" value="DNA gyrase/topoisomerase IV, subunit A, C-terminal"/>
    <property type="match status" value="1"/>
</dbReference>
<dbReference type="InterPro" id="IPR002205">
    <property type="entry name" value="Topo_IIA_dom_A"/>
</dbReference>